<protein>
    <submittedName>
        <fullName evidence="1">Uncharacterized protein</fullName>
    </submittedName>
</protein>
<organism evidence="1 2">
    <name type="scientific">Xylaria curta</name>
    <dbReference type="NCBI Taxonomy" id="42375"/>
    <lineage>
        <taxon>Eukaryota</taxon>
        <taxon>Fungi</taxon>
        <taxon>Dikarya</taxon>
        <taxon>Ascomycota</taxon>
        <taxon>Pezizomycotina</taxon>
        <taxon>Sordariomycetes</taxon>
        <taxon>Xylariomycetidae</taxon>
        <taxon>Xylariales</taxon>
        <taxon>Xylariaceae</taxon>
        <taxon>Xylaria</taxon>
    </lineage>
</organism>
<evidence type="ECO:0000313" key="1">
    <source>
        <dbReference type="EMBL" id="KAJ2966457.1"/>
    </source>
</evidence>
<reference evidence="1" key="1">
    <citation type="submission" date="2022-10" db="EMBL/GenBank/DDBJ databases">
        <title>Genome Sequence of Xylaria curta.</title>
        <authorList>
            <person name="Buettner E."/>
        </authorList>
    </citation>
    <scope>NUCLEOTIDE SEQUENCE</scope>
    <source>
        <strain evidence="1">Babe10</strain>
    </source>
</reference>
<evidence type="ECO:0000313" key="2">
    <source>
        <dbReference type="Proteomes" id="UP001143856"/>
    </source>
</evidence>
<accession>A0ACC1MHI0</accession>
<proteinExistence type="predicted"/>
<comment type="caution">
    <text evidence="1">The sequence shown here is derived from an EMBL/GenBank/DDBJ whole genome shotgun (WGS) entry which is preliminary data.</text>
</comment>
<sequence>MAALPRHPRTIISADGIGGRIVRVDTVGNSVTVAFEHAALGPGDAKDATARGVEGLKIRGNYLYFTNSAQRTFGRFPIDVNGTNTGDVEILARLDGTPEGGVSYGDFSFDKQGNAFVAVHPWSVHKITPKGVQSAFVGGKDTVFLEPTSVVVSNNGGSIYVSTAGKDTGYALTGETHVKTGEGPAGKSMDLEATENTLTKGKTAEVKTAESDAKAASRKRLPFDPAKIKAAVTKAKGASH</sequence>
<dbReference type="EMBL" id="JAPDGR010005102">
    <property type="protein sequence ID" value="KAJ2966457.1"/>
    <property type="molecule type" value="Genomic_DNA"/>
</dbReference>
<name>A0ACC1MHI0_9PEZI</name>
<dbReference type="Proteomes" id="UP001143856">
    <property type="component" value="Unassembled WGS sequence"/>
</dbReference>
<gene>
    <name evidence="1" type="ORF">NUW58_g10658</name>
</gene>
<keyword evidence="2" id="KW-1185">Reference proteome</keyword>